<evidence type="ECO:0000313" key="2">
    <source>
        <dbReference type="Proteomes" id="UP000187429"/>
    </source>
</evidence>
<dbReference type="Proteomes" id="UP000187429">
    <property type="component" value="Unassembled WGS sequence"/>
</dbReference>
<reference evidence="2" key="1">
    <citation type="submission" date="2017-01" db="EMBL/GenBank/DDBJ databases">
        <authorList>
            <person name="Wang Y."/>
            <person name="White M."/>
            <person name="Kvist S."/>
            <person name="Moncalvo J.-M."/>
        </authorList>
    </citation>
    <scope>NUCLEOTIDE SEQUENCE [LARGE SCALE GENOMIC DNA]</scope>
    <source>
        <strain evidence="2">ID-206-W2</strain>
    </source>
</reference>
<proteinExistence type="predicted"/>
<protein>
    <submittedName>
        <fullName evidence="1">Uncharacterized protein</fullName>
    </submittedName>
</protein>
<gene>
    <name evidence="1" type="ORF">AYI69_g6658</name>
</gene>
<dbReference type="AlphaFoldDB" id="A0A1R1XXD6"/>
<name>A0A1R1XXD6_9FUNG</name>
<comment type="caution">
    <text evidence="1">The sequence shown here is derived from an EMBL/GenBank/DDBJ whole genome shotgun (WGS) entry which is preliminary data.</text>
</comment>
<keyword evidence="2" id="KW-1185">Reference proteome</keyword>
<accession>A0A1R1XXD6</accession>
<dbReference type="EMBL" id="LSSM01003036">
    <property type="protein sequence ID" value="OMJ19342.1"/>
    <property type="molecule type" value="Genomic_DNA"/>
</dbReference>
<organism evidence="1 2">
    <name type="scientific">Smittium culicis</name>
    <dbReference type="NCBI Taxonomy" id="133412"/>
    <lineage>
        <taxon>Eukaryota</taxon>
        <taxon>Fungi</taxon>
        <taxon>Fungi incertae sedis</taxon>
        <taxon>Zoopagomycota</taxon>
        <taxon>Kickxellomycotina</taxon>
        <taxon>Harpellomycetes</taxon>
        <taxon>Harpellales</taxon>
        <taxon>Legeriomycetaceae</taxon>
        <taxon>Smittium</taxon>
    </lineage>
</organism>
<sequence length="178" mass="19917">MPATRHGGVVFGSNFYSGLLSQSQVLMHINAKGLLTIFLLRQHNDLDIRQEISWYNIPISAQHSRRYIASLFEHKYQTVSDVCTIYDEPGGCPKSVDSSKGVAAFPESIHNSEPELVPRQEIDMPELIDVQMVEMVQSILLSPVKYDRSDTPEGQKRTFNNNISNTVVGIGNLVPRST</sequence>
<evidence type="ECO:0000313" key="1">
    <source>
        <dbReference type="EMBL" id="OMJ19342.1"/>
    </source>
</evidence>